<evidence type="ECO:0000256" key="2">
    <source>
        <dbReference type="SAM" id="SignalP"/>
    </source>
</evidence>
<keyword evidence="2" id="KW-0732">Signal</keyword>
<gene>
    <name evidence="3" type="ORF">SAMN02910265_02658</name>
</gene>
<evidence type="ECO:0000256" key="1">
    <source>
        <dbReference type="SAM" id="MobiDB-lite"/>
    </source>
</evidence>
<feature type="signal peptide" evidence="2">
    <location>
        <begin position="1"/>
        <end position="20"/>
    </location>
</feature>
<name>A0A1H6KQ38_RUMFL</name>
<accession>A0A1H6KQ38</accession>
<feature type="region of interest" description="Disordered" evidence="1">
    <location>
        <begin position="22"/>
        <end position="81"/>
    </location>
</feature>
<dbReference type="InterPro" id="IPR053749">
    <property type="entry name" value="TA_system-associated_sf"/>
</dbReference>
<dbReference type="RefSeq" id="WP_074718206.1">
    <property type="nucleotide sequence ID" value="NZ_FNWV01000011.1"/>
</dbReference>
<feature type="chain" id="PRO_5038507793" description="Lipoprotein" evidence="2">
    <location>
        <begin position="21"/>
        <end position="258"/>
    </location>
</feature>
<proteinExistence type="predicted"/>
<evidence type="ECO:0008006" key="5">
    <source>
        <dbReference type="Google" id="ProtNLM"/>
    </source>
</evidence>
<organism evidence="3 4">
    <name type="scientific">Ruminococcus flavefaciens</name>
    <dbReference type="NCBI Taxonomy" id="1265"/>
    <lineage>
        <taxon>Bacteria</taxon>
        <taxon>Bacillati</taxon>
        <taxon>Bacillota</taxon>
        <taxon>Clostridia</taxon>
        <taxon>Eubacteriales</taxon>
        <taxon>Oscillospiraceae</taxon>
        <taxon>Ruminococcus</taxon>
    </lineage>
</organism>
<dbReference type="EMBL" id="FNWV01000011">
    <property type="protein sequence ID" value="SEH77910.1"/>
    <property type="molecule type" value="Genomic_DNA"/>
</dbReference>
<dbReference type="OrthoDB" id="1828723at2"/>
<dbReference type="Gene3D" id="3.10.450.420">
    <property type="match status" value="1"/>
</dbReference>
<evidence type="ECO:0000313" key="4">
    <source>
        <dbReference type="Proteomes" id="UP000183190"/>
    </source>
</evidence>
<sequence length="258" mass="28166">MKKILSFIAATALVISAASCGEKTGKSSNTAKKKPAETTSQADTTDTTTSVSTTAKTTAKTTSTTTVTTAPTTQPDPLGGGAFAYNEDGAVVFEADQDKVDDRTLIAAAQALFESACKTQMSFTVGCPFDVDFNDTAENDMGWKCYRITDSNIKTFSDLENEYFKVFSSRYPNSELSQLYFEKNGSLYAFCGNRGSDIFYSSSKVTEIKSKSDDEILFTVENFYTGDDYGNEPYTETEDFSVVNENGVWKAGKFVLPY</sequence>
<protein>
    <recommendedName>
        <fullName evidence="5">Lipoprotein</fullName>
    </recommendedName>
</protein>
<feature type="compositionally biased region" description="Low complexity" evidence="1">
    <location>
        <begin position="38"/>
        <end position="75"/>
    </location>
</feature>
<dbReference type="Proteomes" id="UP000183190">
    <property type="component" value="Unassembled WGS sequence"/>
</dbReference>
<reference evidence="3 4" key="1">
    <citation type="submission" date="2016-10" db="EMBL/GenBank/DDBJ databases">
        <authorList>
            <person name="de Groot N.N."/>
        </authorList>
    </citation>
    <scope>NUCLEOTIDE SEQUENCE [LARGE SCALE GENOMIC DNA]</scope>
    <source>
        <strain evidence="3 4">YAD2003</strain>
    </source>
</reference>
<dbReference type="AlphaFoldDB" id="A0A1H6KQ38"/>
<dbReference type="PROSITE" id="PS51257">
    <property type="entry name" value="PROKAR_LIPOPROTEIN"/>
    <property type="match status" value="1"/>
</dbReference>
<evidence type="ECO:0000313" key="3">
    <source>
        <dbReference type="EMBL" id="SEH77910.1"/>
    </source>
</evidence>